<dbReference type="CDD" id="cd01299">
    <property type="entry name" value="Met_dep_hydrolase_A"/>
    <property type="match status" value="1"/>
</dbReference>
<dbReference type="InterPro" id="IPR051781">
    <property type="entry name" value="Metallo-dep_Hydrolase"/>
</dbReference>
<dbReference type="GO" id="GO:0016810">
    <property type="term" value="F:hydrolase activity, acting on carbon-nitrogen (but not peptide) bonds"/>
    <property type="evidence" value="ECO:0007669"/>
    <property type="project" value="InterPro"/>
</dbReference>
<organism evidence="2 3">
    <name type="scientific">Candidatus Methylumidiphilus alinenensis</name>
    <dbReference type="NCBI Taxonomy" id="2202197"/>
    <lineage>
        <taxon>Bacteria</taxon>
        <taxon>Pseudomonadati</taxon>
        <taxon>Pseudomonadota</taxon>
        <taxon>Gammaproteobacteria</taxon>
        <taxon>Methylococcales</taxon>
        <taxon>Candidatus Methylumidiphilus</taxon>
    </lineage>
</organism>
<dbReference type="InterPro" id="IPR006680">
    <property type="entry name" value="Amidohydro-rel"/>
</dbReference>
<feature type="domain" description="Amidohydrolase-related" evidence="1">
    <location>
        <begin position="60"/>
        <end position="407"/>
    </location>
</feature>
<dbReference type="SUPFAM" id="SSF51556">
    <property type="entry name" value="Metallo-dependent hydrolases"/>
    <property type="match status" value="1"/>
</dbReference>
<keyword evidence="2" id="KW-0378">Hydrolase</keyword>
<dbReference type="SMR" id="A0A2W4QYM1"/>
<accession>A0A2W4QYM1</accession>
<dbReference type="SUPFAM" id="SSF51338">
    <property type="entry name" value="Composite domain of metallo-dependent hydrolases"/>
    <property type="match status" value="1"/>
</dbReference>
<reference evidence="2 3" key="1">
    <citation type="journal article" date="2018" name="Aquat. Microb. Ecol.">
        <title>Gammaproteobacterial methanotrophs dominate.</title>
        <authorList>
            <person name="Rissanen A.J."/>
            <person name="Saarenheimo J."/>
            <person name="Tiirola M."/>
            <person name="Peura S."/>
            <person name="Aalto S.L."/>
            <person name="Karvinen A."/>
            <person name="Nykanen H."/>
        </authorList>
    </citation>
    <scope>NUCLEOTIDE SEQUENCE [LARGE SCALE GENOMIC DNA]</scope>
    <source>
        <strain evidence="2">AMbin10</strain>
    </source>
</reference>
<dbReference type="InterPro" id="IPR057744">
    <property type="entry name" value="OTAase-like"/>
</dbReference>
<dbReference type="PANTHER" id="PTHR43135:SF3">
    <property type="entry name" value="ALPHA-D-RIBOSE 1-METHYLPHOSPHONATE 5-TRIPHOSPHATE DIPHOSPHATASE"/>
    <property type="match status" value="1"/>
</dbReference>
<evidence type="ECO:0000313" key="3">
    <source>
        <dbReference type="Proteomes" id="UP000249396"/>
    </source>
</evidence>
<dbReference type="PANTHER" id="PTHR43135">
    <property type="entry name" value="ALPHA-D-RIBOSE 1-METHYLPHOSPHONATE 5-TRIPHOSPHATE DIPHOSPHATASE"/>
    <property type="match status" value="1"/>
</dbReference>
<dbReference type="EMBL" id="QJPH01000470">
    <property type="protein sequence ID" value="PZN73008.1"/>
    <property type="molecule type" value="Genomic_DNA"/>
</dbReference>
<comment type="caution">
    <text evidence="2">The sequence shown here is derived from an EMBL/GenBank/DDBJ whole genome shotgun (WGS) entry which is preliminary data.</text>
</comment>
<sequence>MSSSNTSISYVIVADNVWDGLADAPLGPQEILVENGVITDMGTSVNHPPGADVLEFKDHTVTPGFIDCHIHTTLLEGVFDEVYTETVSQKTLFSLSALSILLGNGFTTVRDVGCFDPDFITVDLRNYIKQGTVIGPRLLVAPHLLSARGGHGDATALVGYQFHPMEFQVADGEAAIIKAVREDIRGGADWIKFAATGGFSTPSDNPNQTTYSQDEINILVSTALDLGVYCSPHAYGDEGIQRAVTAGVRSVEHGNLATTATLSMMESKGTFMVPTQWTILTKAENANNPQYWTNRSPWQHQKFQEYAPQLIAAAKNLAASNVTIAYGTDAGTFAFQDNVMEFQALVQYGCTPLRALKAATSVAADLLNQPNLGVLAVGKTADIVAMQGNPFQDISATAKVDFIMKGGIVYAQSVPRLTALLKTITQPEGVMLIPPPSGPAAKGSS</sequence>
<dbReference type="Gene3D" id="3.20.20.140">
    <property type="entry name" value="Metal-dependent hydrolases"/>
    <property type="match status" value="1"/>
</dbReference>
<name>A0A2W4QYM1_9GAMM</name>
<evidence type="ECO:0000313" key="2">
    <source>
        <dbReference type="EMBL" id="PZN73008.1"/>
    </source>
</evidence>
<protein>
    <submittedName>
        <fullName evidence="2">Amidohydrolase family protein</fullName>
    </submittedName>
</protein>
<dbReference type="InterPro" id="IPR032466">
    <property type="entry name" value="Metal_Hydrolase"/>
</dbReference>
<dbReference type="Proteomes" id="UP000249396">
    <property type="component" value="Unassembled WGS sequence"/>
</dbReference>
<proteinExistence type="predicted"/>
<evidence type="ECO:0000259" key="1">
    <source>
        <dbReference type="Pfam" id="PF01979"/>
    </source>
</evidence>
<dbReference type="Gene3D" id="2.30.40.10">
    <property type="entry name" value="Urease, subunit C, domain 1"/>
    <property type="match status" value="1"/>
</dbReference>
<dbReference type="InterPro" id="IPR011059">
    <property type="entry name" value="Metal-dep_hydrolase_composite"/>
</dbReference>
<gene>
    <name evidence="2" type="ORF">DM484_23500</name>
</gene>
<dbReference type="AlphaFoldDB" id="A0A2W4QYM1"/>
<dbReference type="Pfam" id="PF01979">
    <property type="entry name" value="Amidohydro_1"/>
    <property type="match status" value="1"/>
</dbReference>